<evidence type="ECO:0000313" key="3">
    <source>
        <dbReference type="EMBL" id="KRQ86190.1"/>
    </source>
</evidence>
<dbReference type="Gene3D" id="3.30.70.270">
    <property type="match status" value="1"/>
</dbReference>
<keyword evidence="1" id="KW-1133">Transmembrane helix</keyword>
<dbReference type="Pfam" id="PF00990">
    <property type="entry name" value="GGDEF"/>
    <property type="match status" value="1"/>
</dbReference>
<reference evidence="3 4" key="1">
    <citation type="submission" date="2015-09" db="EMBL/GenBank/DDBJ databases">
        <title>Draft genome sequence of a Caloramator mitchellensis, a moderate thermophile from the Great Artesian Basin of Australia.</title>
        <authorList>
            <person name="Patel B.K."/>
        </authorList>
    </citation>
    <scope>NUCLEOTIDE SEQUENCE [LARGE SCALE GENOMIC DNA]</scope>
    <source>
        <strain evidence="3 4">VF08</strain>
    </source>
</reference>
<dbReference type="NCBIfam" id="TIGR00254">
    <property type="entry name" value="GGDEF"/>
    <property type="match status" value="1"/>
</dbReference>
<gene>
    <name evidence="3" type="primary">adrA</name>
    <name evidence="3" type="ORF">ABG79_02031</name>
</gene>
<dbReference type="GO" id="GO:0043709">
    <property type="term" value="P:cell adhesion involved in single-species biofilm formation"/>
    <property type="evidence" value="ECO:0007669"/>
    <property type="project" value="TreeGrafter"/>
</dbReference>
<feature type="domain" description="GGDEF" evidence="2">
    <location>
        <begin position="108"/>
        <end position="238"/>
    </location>
</feature>
<evidence type="ECO:0000313" key="4">
    <source>
        <dbReference type="Proteomes" id="UP000052015"/>
    </source>
</evidence>
<dbReference type="InterPro" id="IPR000160">
    <property type="entry name" value="GGDEF_dom"/>
</dbReference>
<dbReference type="STRING" id="908809.ABG79_02031"/>
<evidence type="ECO:0000259" key="2">
    <source>
        <dbReference type="PROSITE" id="PS50887"/>
    </source>
</evidence>
<dbReference type="AlphaFoldDB" id="A0A0R3JY95"/>
<feature type="transmembrane region" description="Helical" evidence="1">
    <location>
        <begin position="45"/>
        <end position="63"/>
    </location>
</feature>
<dbReference type="RefSeq" id="WP_057979345.1">
    <property type="nucleotide sequence ID" value="NZ_LKHP01000014.1"/>
</dbReference>
<keyword evidence="1" id="KW-0472">Membrane</keyword>
<protein>
    <submittedName>
        <fullName evidence="3">Putative diguanylate cyclase AdrA</fullName>
        <ecNumber evidence="3">2.7.7.65</ecNumber>
    </submittedName>
</protein>
<dbReference type="SUPFAM" id="SSF55073">
    <property type="entry name" value="Nucleotide cyclase"/>
    <property type="match status" value="1"/>
</dbReference>
<dbReference type="PANTHER" id="PTHR45138:SF23">
    <property type="entry name" value="SIGNALING PROTEIN"/>
    <property type="match status" value="1"/>
</dbReference>
<evidence type="ECO:0000256" key="1">
    <source>
        <dbReference type="SAM" id="Phobius"/>
    </source>
</evidence>
<dbReference type="InterPro" id="IPR050469">
    <property type="entry name" value="Diguanylate_Cyclase"/>
</dbReference>
<comment type="caution">
    <text evidence="3">The sequence shown here is derived from an EMBL/GenBank/DDBJ whole genome shotgun (WGS) entry which is preliminary data.</text>
</comment>
<dbReference type="OrthoDB" id="9805474at2"/>
<dbReference type="InterPro" id="IPR029787">
    <property type="entry name" value="Nucleotide_cyclase"/>
</dbReference>
<dbReference type="PROSITE" id="PS50887">
    <property type="entry name" value="GGDEF"/>
    <property type="match status" value="1"/>
</dbReference>
<keyword evidence="1" id="KW-0812">Transmembrane</keyword>
<dbReference type="EMBL" id="LKHP01000014">
    <property type="protein sequence ID" value="KRQ86190.1"/>
    <property type="molecule type" value="Genomic_DNA"/>
</dbReference>
<accession>A0A0R3JY95</accession>
<proteinExistence type="predicted"/>
<dbReference type="SMART" id="SM00267">
    <property type="entry name" value="GGDEF"/>
    <property type="match status" value="1"/>
</dbReference>
<dbReference type="GO" id="GO:0005886">
    <property type="term" value="C:plasma membrane"/>
    <property type="evidence" value="ECO:0007669"/>
    <property type="project" value="TreeGrafter"/>
</dbReference>
<dbReference type="EC" id="2.7.7.65" evidence="3"/>
<sequence length="238" mass="27774">MKRINIGSLRIVLVYVIISFIWILYSDALIMNNQNNLTYIKGISVFKGFIFVLTTAVLLYVLIKKETERRIKLWKYYATYDIMTGVYNRRTGLDLLEKLFTKYKKEDRDLTIIYADIDNLKQVNDTLGHSEGDRLIINISNILKKNIRNTDYIIRLGGDEFLIVLPDCDMNKAQKIVNRINDGLAELNLIFSRYEHKVSFGFATIEELYNNADEMVACADIKMYENKKINKQLNCRLA</sequence>
<dbReference type="InterPro" id="IPR043128">
    <property type="entry name" value="Rev_trsase/Diguanyl_cyclase"/>
</dbReference>
<keyword evidence="4" id="KW-1185">Reference proteome</keyword>
<organism evidence="3 4">
    <name type="scientific">Caloramator mitchellensis</name>
    <dbReference type="NCBI Taxonomy" id="908809"/>
    <lineage>
        <taxon>Bacteria</taxon>
        <taxon>Bacillati</taxon>
        <taxon>Bacillota</taxon>
        <taxon>Clostridia</taxon>
        <taxon>Eubacteriales</taxon>
        <taxon>Clostridiaceae</taxon>
        <taxon>Caloramator</taxon>
    </lineage>
</organism>
<keyword evidence="3" id="KW-0548">Nucleotidyltransferase</keyword>
<dbReference type="PANTHER" id="PTHR45138">
    <property type="entry name" value="REGULATORY COMPONENTS OF SENSORY TRANSDUCTION SYSTEM"/>
    <property type="match status" value="1"/>
</dbReference>
<name>A0A0R3JY95_CALMK</name>
<feature type="transmembrane region" description="Helical" evidence="1">
    <location>
        <begin position="7"/>
        <end position="25"/>
    </location>
</feature>
<dbReference type="CDD" id="cd01949">
    <property type="entry name" value="GGDEF"/>
    <property type="match status" value="1"/>
</dbReference>
<keyword evidence="3" id="KW-0808">Transferase</keyword>
<dbReference type="GO" id="GO:0052621">
    <property type="term" value="F:diguanylate cyclase activity"/>
    <property type="evidence" value="ECO:0007669"/>
    <property type="project" value="UniProtKB-EC"/>
</dbReference>
<dbReference type="GO" id="GO:1902201">
    <property type="term" value="P:negative regulation of bacterial-type flagellum-dependent cell motility"/>
    <property type="evidence" value="ECO:0007669"/>
    <property type="project" value="TreeGrafter"/>
</dbReference>
<dbReference type="Proteomes" id="UP000052015">
    <property type="component" value="Unassembled WGS sequence"/>
</dbReference>